<evidence type="ECO:0008006" key="5">
    <source>
        <dbReference type="Google" id="ProtNLM"/>
    </source>
</evidence>
<proteinExistence type="inferred from homology"/>
<evidence type="ECO:0000313" key="3">
    <source>
        <dbReference type="EnsemblProtists" id="PYU1_T004559"/>
    </source>
</evidence>
<dbReference type="eggNOG" id="KOG1550">
    <property type="taxonomic scope" value="Eukaryota"/>
</dbReference>
<name>K3WHW7_GLOUD</name>
<dbReference type="STRING" id="431595.K3WHW7"/>
<dbReference type="SMART" id="SM00671">
    <property type="entry name" value="SEL1"/>
    <property type="match status" value="6"/>
</dbReference>
<dbReference type="GO" id="GO:0005789">
    <property type="term" value="C:endoplasmic reticulum membrane"/>
    <property type="evidence" value="ECO:0007669"/>
    <property type="project" value="TreeGrafter"/>
</dbReference>
<dbReference type="InterPro" id="IPR006597">
    <property type="entry name" value="Sel1-like"/>
</dbReference>
<dbReference type="Gene3D" id="2.60.120.200">
    <property type="match status" value="1"/>
</dbReference>
<dbReference type="EMBL" id="GL376631">
    <property type="status" value="NOT_ANNOTATED_CDS"/>
    <property type="molecule type" value="Genomic_DNA"/>
</dbReference>
<sequence length="941" mass="104581">MPRVLHVTRVAALLVLLIVVLCVCGDCHRVAHEVPLQQLLTKSSRALEDLNAPVEAISSSQFFQGLPRQQQGQLLEGLGRLHLYGSNDAGVSSNLPVLKPNLTRAFEYLHASANQFGTSRAQFLLAALSTFSARGNNLFHDNDAETILYHHFGARGGSVASSMALGYRHLRGAGVQKSCNEALKHYKFAADRVKSAHAARTRHPIQMFTSQRPFRLSDNAHSKPPCEQDDAHRMEYLKQRARRSSDPVLLENAASVVLFSDFPHGEAVDPLDQHQTLEAKAFLERAIQLGSFSAKALLAHVYAYGIRGFPQDVAEAMRLYEEALNESSIANKPNAEAANGLGPVYFHGLGDVDVDYERAMRLFQVSARSGHADGVYNTGLLLSQSHPQRAQDYLEASANVGHLPATFKLARLKERARLRSSLFNAGTSRDAVAEASSCEEIVKLYKKVAEQSEEGLELLATAATAFLNGDREHALKLYLIAAEMGYEVAESNAAWLLARPGFSQWLFYENQSNVSVETRMYRRLVLRGVAQESADASVRYGDLLFYEGKHALAMIQYERADEMSNGKHARALFSIGYMHEHGLGMTTRSLEKASLYYELVRSTEPSLYYVMTLLKCKLSMQMRLEALVSAVRGTLTQRPTYDFERPEVSTESVEKENGGALPSAVADTAARNAIAHYDRVAFASALEFGSDSKLHLEIRAQSRTPTALTIEMWINILPDNSANEPSRTHMVLLDWQDSHQLELVRGHQESSWRVRFRTQSLVIDFPRRHIHPGEWAHVAVATASNDAGLLSSTLFVSGLVVDHREFRLPQSGEQPSNLIASEARILSVGSGLTRSTEATPTHFAGRIMNARIWQTSAPPLPITTLMHTPEHEVPAPELLLMQLQLDLRTEQETMANEHQKASIAFLERVNPQNEAIHAVRKNEHVRLAIERFPPKTRDSNS</sequence>
<dbReference type="EnsemblProtists" id="PYU1_T004559">
    <property type="protein sequence ID" value="PYU1_T004559"/>
    <property type="gene ID" value="PYU1_G004548"/>
</dbReference>
<dbReference type="AlphaFoldDB" id="K3WHW7"/>
<dbReference type="Gene3D" id="1.25.40.10">
    <property type="entry name" value="Tetratricopeptide repeat domain"/>
    <property type="match status" value="3"/>
</dbReference>
<dbReference type="HOGENOM" id="CLU_311399_0_0_1"/>
<reference evidence="3" key="3">
    <citation type="submission" date="2015-02" db="UniProtKB">
        <authorList>
            <consortium name="EnsemblProtists"/>
        </authorList>
    </citation>
    <scope>IDENTIFICATION</scope>
    <source>
        <strain evidence="3">DAOM BR144</strain>
    </source>
</reference>
<reference evidence="4" key="1">
    <citation type="journal article" date="2010" name="Genome Biol.">
        <title>Genome sequence of the necrotrophic plant pathogen Pythium ultimum reveals original pathogenicity mechanisms and effector repertoire.</title>
        <authorList>
            <person name="Levesque C.A."/>
            <person name="Brouwer H."/>
            <person name="Cano L."/>
            <person name="Hamilton J.P."/>
            <person name="Holt C."/>
            <person name="Huitema E."/>
            <person name="Raffaele S."/>
            <person name="Robideau G.P."/>
            <person name="Thines M."/>
            <person name="Win J."/>
            <person name="Zerillo M.M."/>
            <person name="Beakes G.W."/>
            <person name="Boore J.L."/>
            <person name="Busam D."/>
            <person name="Dumas B."/>
            <person name="Ferriera S."/>
            <person name="Fuerstenberg S.I."/>
            <person name="Gachon C.M."/>
            <person name="Gaulin E."/>
            <person name="Govers F."/>
            <person name="Grenville-Briggs L."/>
            <person name="Horner N."/>
            <person name="Hostetler J."/>
            <person name="Jiang R.H."/>
            <person name="Johnson J."/>
            <person name="Krajaejun T."/>
            <person name="Lin H."/>
            <person name="Meijer H.J."/>
            <person name="Moore B."/>
            <person name="Morris P."/>
            <person name="Phuntmart V."/>
            <person name="Puiu D."/>
            <person name="Shetty J."/>
            <person name="Stajich J.E."/>
            <person name="Tripathy S."/>
            <person name="Wawra S."/>
            <person name="van West P."/>
            <person name="Whitty B.R."/>
            <person name="Coutinho P.M."/>
            <person name="Henrissat B."/>
            <person name="Martin F."/>
            <person name="Thomas P.D."/>
            <person name="Tyler B.M."/>
            <person name="De Vries R.P."/>
            <person name="Kamoun S."/>
            <person name="Yandell M."/>
            <person name="Tisserat N."/>
            <person name="Buell C.R."/>
        </authorList>
    </citation>
    <scope>NUCLEOTIDE SEQUENCE</scope>
    <source>
        <strain evidence="4">DAOM:BR144</strain>
    </source>
</reference>
<keyword evidence="4" id="KW-1185">Reference proteome</keyword>
<dbReference type="Pfam" id="PF08238">
    <property type="entry name" value="Sel1"/>
    <property type="match status" value="6"/>
</dbReference>
<dbReference type="PANTHER" id="PTHR11102">
    <property type="entry name" value="SEL-1-LIKE PROTEIN"/>
    <property type="match status" value="1"/>
</dbReference>
<reference evidence="4" key="2">
    <citation type="submission" date="2010-04" db="EMBL/GenBank/DDBJ databases">
        <authorList>
            <person name="Buell R."/>
            <person name="Hamilton J."/>
            <person name="Hostetler J."/>
        </authorList>
    </citation>
    <scope>NUCLEOTIDE SEQUENCE [LARGE SCALE GENOMIC DNA]</scope>
    <source>
        <strain evidence="4">DAOM:BR144</strain>
    </source>
</reference>
<comment type="similarity">
    <text evidence="1">Belongs to the sel-1 family.</text>
</comment>
<dbReference type="InterPro" id="IPR050767">
    <property type="entry name" value="Sel1_AlgK"/>
</dbReference>
<organism evidence="3 4">
    <name type="scientific">Globisporangium ultimum (strain ATCC 200006 / CBS 805.95 / DAOM BR144)</name>
    <name type="common">Pythium ultimum</name>
    <dbReference type="NCBI Taxonomy" id="431595"/>
    <lineage>
        <taxon>Eukaryota</taxon>
        <taxon>Sar</taxon>
        <taxon>Stramenopiles</taxon>
        <taxon>Oomycota</taxon>
        <taxon>Peronosporomycetes</taxon>
        <taxon>Pythiales</taxon>
        <taxon>Pythiaceae</taxon>
        <taxon>Globisporangium</taxon>
    </lineage>
</organism>
<protein>
    <recommendedName>
        <fullName evidence="5">LamG-like jellyroll fold domain-containing protein</fullName>
    </recommendedName>
</protein>
<evidence type="ECO:0000256" key="2">
    <source>
        <dbReference type="SAM" id="SignalP"/>
    </source>
</evidence>
<feature type="signal peptide" evidence="2">
    <location>
        <begin position="1"/>
        <end position="25"/>
    </location>
</feature>
<dbReference type="SUPFAM" id="SSF81901">
    <property type="entry name" value="HCP-like"/>
    <property type="match status" value="3"/>
</dbReference>
<dbReference type="InterPro" id="IPR011990">
    <property type="entry name" value="TPR-like_helical_dom_sf"/>
</dbReference>
<dbReference type="PANTHER" id="PTHR11102:SF147">
    <property type="entry name" value="SEL1L ADAPTOR SUBUNIT OF ERAD E3 UBIQUITIN LIGASE"/>
    <property type="match status" value="1"/>
</dbReference>
<dbReference type="SUPFAM" id="SSF49899">
    <property type="entry name" value="Concanavalin A-like lectins/glucanases"/>
    <property type="match status" value="1"/>
</dbReference>
<dbReference type="VEuPathDB" id="FungiDB:PYU1_G004548"/>
<keyword evidence="2" id="KW-0732">Signal</keyword>
<accession>K3WHW7</accession>
<evidence type="ECO:0000256" key="1">
    <source>
        <dbReference type="ARBA" id="ARBA00038101"/>
    </source>
</evidence>
<dbReference type="InParanoid" id="K3WHW7"/>
<evidence type="ECO:0000313" key="4">
    <source>
        <dbReference type="Proteomes" id="UP000019132"/>
    </source>
</evidence>
<dbReference type="Proteomes" id="UP000019132">
    <property type="component" value="Unassembled WGS sequence"/>
</dbReference>
<dbReference type="GO" id="GO:0036503">
    <property type="term" value="P:ERAD pathway"/>
    <property type="evidence" value="ECO:0007669"/>
    <property type="project" value="TreeGrafter"/>
</dbReference>
<dbReference type="OMA" id="WMLRFRK"/>
<dbReference type="InterPro" id="IPR013320">
    <property type="entry name" value="ConA-like_dom_sf"/>
</dbReference>
<feature type="chain" id="PRO_5003867672" description="LamG-like jellyroll fold domain-containing protein" evidence="2">
    <location>
        <begin position="26"/>
        <end position="941"/>
    </location>
</feature>